<dbReference type="OMA" id="MRLTPCQ"/>
<protein>
    <recommendedName>
        <fullName evidence="2">Ribitol-5-phosphate transferase</fullName>
    </recommendedName>
</protein>
<dbReference type="Ensembl" id="ENSEBUT00000025844.1">
    <property type="protein sequence ID" value="ENSEBUP00000025268.1"/>
    <property type="gene ID" value="ENSEBUG00000015593.1"/>
</dbReference>
<feature type="signal peptide" evidence="3">
    <location>
        <begin position="1"/>
        <end position="19"/>
    </location>
</feature>
<evidence type="ECO:0000313" key="7">
    <source>
        <dbReference type="Proteomes" id="UP000694388"/>
    </source>
</evidence>
<name>A0A8C4R7I9_EPTBU</name>
<dbReference type="Proteomes" id="UP000694388">
    <property type="component" value="Unplaced"/>
</dbReference>
<sequence>MSLSRVQWILLIAIAVNLAVMYSISQKHHKDDHARTRGVWFPYCNPSKSSIGTTLVLREFEDFANGVADTAASFLRARTGDSVLVVSDKLPYPPLQLPQPGTSLSCLAGLPGTPSCQSRPELLLTSAFVLLAPDGVQITTASQLEYMEQMLENLGGRVFAVAAPVLSEHPGRCMHLKVKMREWIAEYREAAGALDCEAIDGDAVVLLRTQDLLNLTHPWLRPHSLALFLQTAMRGMHVHLLPDVTFTMAPSVLNTVPHVRFKAEALHRERLRKMHQKLGIHLVNGADGREHWYGCSKMTARCFGTVLDDMPSYLYAGRWTPPCCMHALRSTTRHVIAELEAAGVRYWLEGGSLLGAARHGDIIPWDYDVDVGIYLEDVNKHLLLQHAASDAVEDEQGFLWEKAREGDFYRVHYSHTNRLHVDLWPFFPHNGLMIRESWIKSHPQDRAFPESFLLPLGKLGFAGIQANVPNNHRQFLELKFGRGVIENPQFPNPAKLRFF</sequence>
<dbReference type="PANTHER" id="PTHR13627">
    <property type="entry name" value="FUKUTIN RELATED PROTEIN"/>
    <property type="match status" value="1"/>
</dbReference>
<accession>A0A8C4R7I9</accession>
<evidence type="ECO:0000259" key="4">
    <source>
        <dbReference type="Pfam" id="PF04991"/>
    </source>
</evidence>
<feature type="domain" description="FKRP stem" evidence="5">
    <location>
        <begin position="44"/>
        <end position="283"/>
    </location>
</feature>
<feature type="domain" description="LicD/FKTN/FKRP nucleotidyltransferase" evidence="4">
    <location>
        <begin position="341"/>
        <end position="394"/>
    </location>
</feature>
<organism evidence="6 7">
    <name type="scientific">Eptatretus burgeri</name>
    <name type="common">Inshore hagfish</name>
    <dbReference type="NCBI Taxonomy" id="7764"/>
    <lineage>
        <taxon>Eukaryota</taxon>
        <taxon>Metazoa</taxon>
        <taxon>Chordata</taxon>
        <taxon>Craniata</taxon>
        <taxon>Vertebrata</taxon>
        <taxon>Cyclostomata</taxon>
        <taxon>Myxini</taxon>
        <taxon>Myxiniformes</taxon>
        <taxon>Myxinidae</taxon>
        <taxon>Eptatretinae</taxon>
        <taxon>Eptatretus</taxon>
    </lineage>
</organism>
<dbReference type="GO" id="GO:0035269">
    <property type="term" value="P:protein O-linked glycosylation via mannose"/>
    <property type="evidence" value="ECO:0007669"/>
    <property type="project" value="TreeGrafter"/>
</dbReference>
<dbReference type="InterPro" id="IPR052613">
    <property type="entry name" value="LicD_transferase"/>
</dbReference>
<dbReference type="InterPro" id="IPR055105">
    <property type="entry name" value="FKRP_N"/>
</dbReference>
<feature type="chain" id="PRO_5034698968" description="Ribitol-5-phosphate transferase" evidence="3">
    <location>
        <begin position="20"/>
        <end position="499"/>
    </location>
</feature>
<evidence type="ECO:0000313" key="6">
    <source>
        <dbReference type="Ensembl" id="ENSEBUP00000025268.1"/>
    </source>
</evidence>
<dbReference type="PANTHER" id="PTHR13627:SF31">
    <property type="entry name" value="RIBITOL 5-PHOSPHATE TRANSFERASE FKRP"/>
    <property type="match status" value="1"/>
</dbReference>
<dbReference type="InterPro" id="IPR007074">
    <property type="entry name" value="LicD/FKTN/FKRP_NTP_transf"/>
</dbReference>
<dbReference type="AlphaFoldDB" id="A0A8C4R7I9"/>
<keyword evidence="3" id="KW-0732">Signal</keyword>
<dbReference type="GeneTree" id="ENSGT00390000017583"/>
<keyword evidence="7" id="KW-1185">Reference proteome</keyword>
<dbReference type="Pfam" id="PF04991">
    <property type="entry name" value="LicD"/>
    <property type="match status" value="1"/>
</dbReference>
<comment type="similarity">
    <text evidence="1">Belongs to the LicD transferase family.</text>
</comment>
<reference evidence="6" key="2">
    <citation type="submission" date="2025-09" db="UniProtKB">
        <authorList>
            <consortium name="Ensembl"/>
        </authorList>
    </citation>
    <scope>IDENTIFICATION</scope>
</reference>
<evidence type="ECO:0000259" key="5">
    <source>
        <dbReference type="Pfam" id="PF22921"/>
    </source>
</evidence>
<proteinExistence type="inferred from homology"/>
<evidence type="ECO:0000256" key="2">
    <source>
        <dbReference type="ARBA" id="ARBA00033332"/>
    </source>
</evidence>
<evidence type="ECO:0000256" key="3">
    <source>
        <dbReference type="SAM" id="SignalP"/>
    </source>
</evidence>
<dbReference type="Pfam" id="PF22921">
    <property type="entry name" value="FKRP_N"/>
    <property type="match status" value="1"/>
</dbReference>
<dbReference type="GO" id="GO:0005794">
    <property type="term" value="C:Golgi apparatus"/>
    <property type="evidence" value="ECO:0007669"/>
    <property type="project" value="TreeGrafter"/>
</dbReference>
<reference evidence="6" key="1">
    <citation type="submission" date="2025-08" db="UniProtKB">
        <authorList>
            <consortium name="Ensembl"/>
        </authorList>
    </citation>
    <scope>IDENTIFICATION</scope>
</reference>
<evidence type="ECO:0000256" key="1">
    <source>
        <dbReference type="ARBA" id="ARBA00010623"/>
    </source>
</evidence>